<dbReference type="GO" id="GO:0003755">
    <property type="term" value="F:peptidyl-prolyl cis-trans isomerase activity"/>
    <property type="evidence" value="ECO:0007669"/>
    <property type="project" value="UniProtKB-KW"/>
</dbReference>
<evidence type="ECO:0000313" key="9">
    <source>
        <dbReference type="Proteomes" id="UP000310597"/>
    </source>
</evidence>
<feature type="chain" id="PRO_5020230729" description="Parvulin-like PPIase" evidence="6">
    <location>
        <begin position="34"/>
        <end position="422"/>
    </location>
</feature>
<keyword evidence="5" id="KW-0697">Rotamase</keyword>
<organism evidence="8 9">
    <name type="scientific">Rhodobacter capsulatus</name>
    <name type="common">Rhodopseudomonas capsulata</name>
    <dbReference type="NCBI Taxonomy" id="1061"/>
    <lineage>
        <taxon>Bacteria</taxon>
        <taxon>Pseudomonadati</taxon>
        <taxon>Pseudomonadota</taxon>
        <taxon>Alphaproteobacteria</taxon>
        <taxon>Rhodobacterales</taxon>
        <taxon>Rhodobacter group</taxon>
        <taxon>Rhodobacter</taxon>
    </lineage>
</organism>
<dbReference type="AlphaFoldDB" id="A0A4U1K2W5"/>
<keyword evidence="5 8" id="KW-0413">Isomerase</keyword>
<dbReference type="PANTHER" id="PTHR47637:SF1">
    <property type="entry name" value="CHAPERONE SURA"/>
    <property type="match status" value="1"/>
</dbReference>
<reference evidence="8 9" key="1">
    <citation type="submission" date="2019-04" db="EMBL/GenBank/DDBJ databases">
        <title>Draft Whole-Genome sequence of the purple photosynthetic bacterium Rhodobacter capsulatus SP108 with an indigenous class A beta-lactamase.</title>
        <authorList>
            <person name="Robertson S."/>
            <person name="Meyer T.E."/>
            <person name="Kyndt J.A."/>
        </authorList>
    </citation>
    <scope>NUCLEOTIDE SEQUENCE [LARGE SCALE GENOMIC DNA]</scope>
    <source>
        <strain evidence="8 9">SP108</strain>
    </source>
</reference>
<sequence>MTERMMRHFPSLLGWVLTAGLALGAAAPLQAQAAGDFAPAITVNGLAISGYEIAQRARFMELLGAKGDVRKMAEDALIDDRLQGWKAQSLGVSVSRDAVTRGMAEFAARANLSTEDFLKALAGAGVEAQTYRDFVTSGVTWREVVKASYGGGRIQISDAEIDRALAAEVPKGAEPEPPKVLISEIVIRNFPGRDAETMAKARKAAAAKTEAEFAALAKELSSAKSAGQGGRLDWMPVTALPPEVRETVLGLRPGRTSAPVETPNSVSVFFLRGLDEGAPLTPQTAALGYATLALGATGSPEAAALRARAEADAQRCDDLYSVAGKLPPERLQRVEAARAGQIPADIARLLPRLDLNEMQVIPRGGTDVLVMLCDRGRAIDATVGETGPSRAATRDQLLNARVGALADRLLAQLRAEAVIVRK</sequence>
<dbReference type="InterPro" id="IPR050280">
    <property type="entry name" value="OMP_Chaperone_SurA"/>
</dbReference>
<protein>
    <recommendedName>
        <fullName evidence="1">Parvulin-like PPIase</fullName>
    </recommendedName>
    <alternativeName>
        <fullName evidence="3">Peptidyl-prolyl cis-trans isomerase plp</fullName>
    </alternativeName>
    <alternativeName>
        <fullName evidence="4">Rotamase plp</fullName>
    </alternativeName>
</protein>
<dbReference type="Gene3D" id="1.10.4030.10">
    <property type="entry name" value="Porin chaperone SurA, peptide-binding domain"/>
    <property type="match status" value="1"/>
</dbReference>
<dbReference type="Proteomes" id="UP000310597">
    <property type="component" value="Unassembled WGS sequence"/>
</dbReference>
<accession>A0A4U1K2W5</accession>
<dbReference type="PROSITE" id="PS50198">
    <property type="entry name" value="PPIC_PPIASE_2"/>
    <property type="match status" value="1"/>
</dbReference>
<feature type="signal peptide" evidence="6">
    <location>
        <begin position="1"/>
        <end position="33"/>
    </location>
</feature>
<evidence type="ECO:0000256" key="3">
    <source>
        <dbReference type="ARBA" id="ARBA00030642"/>
    </source>
</evidence>
<dbReference type="EMBL" id="SWJZ01000006">
    <property type="protein sequence ID" value="TKD26388.1"/>
    <property type="molecule type" value="Genomic_DNA"/>
</dbReference>
<feature type="domain" description="PpiC" evidence="7">
    <location>
        <begin position="177"/>
        <end position="273"/>
    </location>
</feature>
<evidence type="ECO:0000256" key="1">
    <source>
        <dbReference type="ARBA" id="ARBA00018370"/>
    </source>
</evidence>
<evidence type="ECO:0000313" key="8">
    <source>
        <dbReference type="EMBL" id="TKD26388.1"/>
    </source>
</evidence>
<dbReference type="OrthoDB" id="9791746at2"/>
<proteinExistence type="predicted"/>
<dbReference type="Pfam" id="PF00639">
    <property type="entry name" value="Rotamase"/>
    <property type="match status" value="1"/>
</dbReference>
<evidence type="ECO:0000256" key="4">
    <source>
        <dbReference type="ARBA" id="ARBA00031484"/>
    </source>
</evidence>
<dbReference type="SUPFAM" id="SSF109998">
    <property type="entry name" value="Triger factor/SurA peptide-binding domain-like"/>
    <property type="match status" value="1"/>
</dbReference>
<dbReference type="InterPro" id="IPR000297">
    <property type="entry name" value="PPIase_PpiC"/>
</dbReference>
<evidence type="ECO:0000259" key="7">
    <source>
        <dbReference type="PROSITE" id="PS50198"/>
    </source>
</evidence>
<keyword evidence="2 6" id="KW-0732">Signal</keyword>
<evidence type="ECO:0000256" key="6">
    <source>
        <dbReference type="SAM" id="SignalP"/>
    </source>
</evidence>
<evidence type="ECO:0000256" key="5">
    <source>
        <dbReference type="PROSITE-ProRule" id="PRU00278"/>
    </source>
</evidence>
<dbReference type="Gene3D" id="3.10.50.40">
    <property type="match status" value="1"/>
</dbReference>
<gene>
    <name evidence="8" type="ORF">FBT96_00760</name>
</gene>
<dbReference type="InterPro" id="IPR046357">
    <property type="entry name" value="PPIase_dom_sf"/>
</dbReference>
<dbReference type="RefSeq" id="WP_136904496.1">
    <property type="nucleotide sequence ID" value="NZ_SWJZ01000006.1"/>
</dbReference>
<evidence type="ECO:0000256" key="2">
    <source>
        <dbReference type="ARBA" id="ARBA00022729"/>
    </source>
</evidence>
<name>A0A4U1K2W5_RHOCA</name>
<comment type="caution">
    <text evidence="8">The sequence shown here is derived from an EMBL/GenBank/DDBJ whole genome shotgun (WGS) entry which is preliminary data.</text>
</comment>
<dbReference type="PANTHER" id="PTHR47637">
    <property type="entry name" value="CHAPERONE SURA"/>
    <property type="match status" value="1"/>
</dbReference>
<dbReference type="InterPro" id="IPR027304">
    <property type="entry name" value="Trigger_fact/SurA_dom_sf"/>
</dbReference>
<dbReference type="SUPFAM" id="SSF54534">
    <property type="entry name" value="FKBP-like"/>
    <property type="match status" value="1"/>
</dbReference>